<organism evidence="1 2">
    <name type="scientific">Euphydryas editha</name>
    <name type="common">Edith's checkerspot</name>
    <dbReference type="NCBI Taxonomy" id="104508"/>
    <lineage>
        <taxon>Eukaryota</taxon>
        <taxon>Metazoa</taxon>
        <taxon>Ecdysozoa</taxon>
        <taxon>Arthropoda</taxon>
        <taxon>Hexapoda</taxon>
        <taxon>Insecta</taxon>
        <taxon>Pterygota</taxon>
        <taxon>Neoptera</taxon>
        <taxon>Endopterygota</taxon>
        <taxon>Lepidoptera</taxon>
        <taxon>Glossata</taxon>
        <taxon>Ditrysia</taxon>
        <taxon>Papilionoidea</taxon>
        <taxon>Nymphalidae</taxon>
        <taxon>Nymphalinae</taxon>
        <taxon>Euphydryas</taxon>
    </lineage>
</organism>
<evidence type="ECO:0000313" key="1">
    <source>
        <dbReference type="EMBL" id="CAH2106992.1"/>
    </source>
</evidence>
<sequence length="102" mass="11691">MPPTENSRDGMLCLSRHDNCPWDQALKSADLTWTGLQYTCLKILHLYAKVFEREDVLEMVIRCKVNLMVGLALLVPLDVKRRAVPKVTVKDVQSGTRLFYLN</sequence>
<evidence type="ECO:0000313" key="2">
    <source>
        <dbReference type="Proteomes" id="UP001153954"/>
    </source>
</evidence>
<gene>
    <name evidence="1" type="ORF">EEDITHA_LOCUS21060</name>
</gene>
<comment type="caution">
    <text evidence="1">The sequence shown here is derived from an EMBL/GenBank/DDBJ whole genome shotgun (WGS) entry which is preliminary data.</text>
</comment>
<protein>
    <submittedName>
        <fullName evidence="1">Uncharacterized protein</fullName>
    </submittedName>
</protein>
<accession>A0AAU9V6Q4</accession>
<dbReference type="Proteomes" id="UP001153954">
    <property type="component" value="Unassembled WGS sequence"/>
</dbReference>
<reference evidence="1" key="1">
    <citation type="submission" date="2022-03" db="EMBL/GenBank/DDBJ databases">
        <authorList>
            <person name="Tunstrom K."/>
        </authorList>
    </citation>
    <scope>NUCLEOTIDE SEQUENCE</scope>
</reference>
<keyword evidence="2" id="KW-1185">Reference proteome</keyword>
<dbReference type="EMBL" id="CAKOGL010000030">
    <property type="protein sequence ID" value="CAH2106992.1"/>
    <property type="molecule type" value="Genomic_DNA"/>
</dbReference>
<name>A0AAU9V6Q4_EUPED</name>
<dbReference type="AlphaFoldDB" id="A0AAU9V6Q4"/>
<proteinExistence type="predicted"/>